<dbReference type="SUPFAM" id="SSF53850">
    <property type="entry name" value="Periplasmic binding protein-like II"/>
    <property type="match status" value="1"/>
</dbReference>
<dbReference type="PANTHER" id="PTHR42928">
    <property type="entry name" value="TRICARBOXYLATE-BINDING PROTEIN"/>
    <property type="match status" value="1"/>
</dbReference>
<evidence type="ECO:0000256" key="1">
    <source>
        <dbReference type="ARBA" id="ARBA00006987"/>
    </source>
</evidence>
<keyword evidence="2" id="KW-0472">Membrane</keyword>
<dbReference type="PANTHER" id="PTHR42928:SF3">
    <property type="entry name" value="UPF0065 PROTEIN YFLP"/>
    <property type="match status" value="1"/>
</dbReference>
<reference evidence="3 4" key="1">
    <citation type="submission" date="2024-09" db="EMBL/GenBank/DDBJ databases">
        <authorList>
            <person name="Sun Q."/>
            <person name="Mori K."/>
        </authorList>
    </citation>
    <scope>NUCLEOTIDE SEQUENCE [LARGE SCALE GENOMIC DNA]</scope>
    <source>
        <strain evidence="3 4">CCM 8545</strain>
    </source>
</reference>
<dbReference type="Gene3D" id="3.40.190.150">
    <property type="entry name" value="Bordetella uptake gene, domain 1"/>
    <property type="match status" value="1"/>
</dbReference>
<feature type="transmembrane region" description="Helical" evidence="2">
    <location>
        <begin position="9"/>
        <end position="26"/>
    </location>
</feature>
<sequence length="332" mass="36452">MLSKINPRLYVVGLGIILPIILIMLGKTEGDGPPKPECVAPASPGGGFDLTCKLALEGFDELSLSEKSLRVTYKPGGVGAVAYNAIVSNYPRDPNLIVAFSSGSLLNIAQKKFGKFNENDVRWLAGIGVDYGMVAVKADSDLKTLEDLAIALKKDPKSISFGAGGSVGGQDWMQVALMTKSIGINPKDMKYVAMEGGGETMTNLLGGHIDVMSAGIAEVLPYLKDKKVRVLAVFAEERLKGSFKDVPTAIEQGYDVRWPVMRGFYTPKDISDKEFEWWKNNFDKLLASPEFAELRESRDLLEFNKTGEDLDKFVKNQVNEMRQLSIDFELIK</sequence>
<evidence type="ECO:0000256" key="2">
    <source>
        <dbReference type="SAM" id="Phobius"/>
    </source>
</evidence>
<keyword evidence="2" id="KW-1133">Transmembrane helix</keyword>
<dbReference type="InterPro" id="IPR005064">
    <property type="entry name" value="BUG"/>
</dbReference>
<keyword evidence="2" id="KW-0812">Transmembrane</keyword>
<accession>A0ABV6C952</accession>
<dbReference type="PIRSF" id="PIRSF017082">
    <property type="entry name" value="YflP"/>
    <property type="match status" value="1"/>
</dbReference>
<dbReference type="Pfam" id="PF03401">
    <property type="entry name" value="TctC"/>
    <property type="match status" value="1"/>
</dbReference>
<dbReference type="Proteomes" id="UP001589758">
    <property type="component" value="Unassembled WGS sequence"/>
</dbReference>
<gene>
    <name evidence="3" type="ORF">ACFFIT_00690</name>
</gene>
<dbReference type="InterPro" id="IPR042100">
    <property type="entry name" value="Bug_dom1"/>
</dbReference>
<evidence type="ECO:0000313" key="4">
    <source>
        <dbReference type="Proteomes" id="UP001589758"/>
    </source>
</evidence>
<comment type="similarity">
    <text evidence="1">Belongs to the UPF0065 (bug) family.</text>
</comment>
<dbReference type="Gene3D" id="3.40.190.10">
    <property type="entry name" value="Periplasmic binding protein-like II"/>
    <property type="match status" value="1"/>
</dbReference>
<dbReference type="EMBL" id="JBHLXE010000013">
    <property type="protein sequence ID" value="MFC0178630.1"/>
    <property type="molecule type" value="Genomic_DNA"/>
</dbReference>
<proteinExistence type="inferred from homology"/>
<comment type="caution">
    <text evidence="3">The sequence shown here is derived from an EMBL/GenBank/DDBJ whole genome shotgun (WGS) entry which is preliminary data.</text>
</comment>
<keyword evidence="4" id="KW-1185">Reference proteome</keyword>
<dbReference type="RefSeq" id="WP_385875455.1">
    <property type="nucleotide sequence ID" value="NZ_JBHLXE010000013.1"/>
</dbReference>
<organism evidence="3 4">
    <name type="scientific">Thorsellia kenyensis</name>
    <dbReference type="NCBI Taxonomy" id="1549888"/>
    <lineage>
        <taxon>Bacteria</taxon>
        <taxon>Pseudomonadati</taxon>
        <taxon>Pseudomonadota</taxon>
        <taxon>Gammaproteobacteria</taxon>
        <taxon>Enterobacterales</taxon>
        <taxon>Thorselliaceae</taxon>
        <taxon>Thorsellia</taxon>
    </lineage>
</organism>
<name>A0ABV6C952_9GAMM</name>
<dbReference type="CDD" id="cd07012">
    <property type="entry name" value="PBP2_Bug_TTT"/>
    <property type="match status" value="1"/>
</dbReference>
<evidence type="ECO:0000313" key="3">
    <source>
        <dbReference type="EMBL" id="MFC0178630.1"/>
    </source>
</evidence>
<protein>
    <submittedName>
        <fullName evidence="3">Bug family tripartite tricarboxylate transporter substrate binding protein</fullName>
    </submittedName>
</protein>